<protein>
    <submittedName>
        <fullName evidence="5">Glycosyl hydrolase</fullName>
    </submittedName>
</protein>
<evidence type="ECO:0000256" key="2">
    <source>
        <dbReference type="SAM" id="MobiDB-lite"/>
    </source>
</evidence>
<dbReference type="EMBL" id="WNLA01000001">
    <property type="protein sequence ID" value="MTW00733.1"/>
    <property type="molecule type" value="Genomic_DNA"/>
</dbReference>
<dbReference type="AlphaFoldDB" id="A0A6L6PT84"/>
<dbReference type="GO" id="GO:0005975">
    <property type="term" value="P:carbohydrate metabolic process"/>
    <property type="evidence" value="ECO:0007669"/>
    <property type="project" value="UniProtKB-ARBA"/>
</dbReference>
<gene>
    <name evidence="5" type="ORF">GM668_01395</name>
</gene>
<dbReference type="Gene3D" id="2.60.120.1620">
    <property type="match status" value="1"/>
</dbReference>
<dbReference type="Gene3D" id="3.20.20.520">
    <property type="entry name" value="Glycosyl hydrolase family 115"/>
    <property type="match status" value="2"/>
</dbReference>
<dbReference type="InterPro" id="IPR042301">
    <property type="entry name" value="GH115_sf"/>
</dbReference>
<proteinExistence type="predicted"/>
<keyword evidence="6" id="KW-1185">Reference proteome</keyword>
<sequence length="925" mass="99101">MTLMRRVALGASLAGALLGAPHAYALGQKRFVGYDQPPATAFGLVRGSDAAPLYTDSSDFPAVLRAVADLQTDIDRVSARRPALAKGTPSGADVVIIGTLGKNSVIDRLARSGALDVAGIKGKWEAWHAQVLVRPLPGVERALVIAGSDRRGTIYGVYELSEQIGVSPWHWWADVQPQRHRQLYVEEGTNVSEAPVVKYRGMALDGEAPGLAAWAKQSFGGYNAKFYERVYELLLRMRGNTLWPATSEAAFLSDDRQNAQRAEDYGVMLGTPPSDSKAKRLWKGPQVAAMCGGEGKAPPDDALMLMCDDGAGYVRRLPAHDERKRAGGAGIEYHIARDGAHRSWLNAAPLSKVWEQLHLAWRHGADRMWIAHVGSLKPFEVPAEFFFTYAWNPEAWPAERLPDYLKLWAGREFGPQYVDDVADIVGKTAQYNARRPPELLAVGDYSVLNGEEAAKVVGEYRAISGKAEKIDGNLPSDLRDSFYQLVLYPAQASAVVVDMLTAAAQNRMQAEQGRVAANDLASKVRDLFKQDGELARVYHEDISSGKWNRLMSQVHLGGALRNVMPAVAEVQPSRVADMGVAVEGSAAVWPETGGGTLALPKMDAGGKQQRYVDIFNRGQNPFKFTIAASAPWISLSRSSGTVAKSQRITVDVRWAEVPPNAEMAGLAILGPDGAKAAVRVPLRPMAAGGKPASGSYVESQGAVAVEAEHFARALAPEGRQWLRIPGLGRTLSGMTALPVVAPPPPPPPPAPPPKPEAVPAEEEKPATDEQQAKPATDDEAPATFSAAPAPDPVPVTPPAPPPPKLADLRLEYDVHLATAGKVAVQAVLSPTRAFMPGQGLRYAVAIDDEAPHIVDLHDASQSAAWATAAQDNAVVLSTVHTVARPGAHVLKFWSIDPGVVLQRLVVDTGSLKPTLLGPPESPKAP</sequence>
<dbReference type="InterPro" id="IPR031924">
    <property type="entry name" value="GH115"/>
</dbReference>
<dbReference type="SUPFAM" id="SSF55545">
    <property type="entry name" value="beta-N-acetylhexosaminidase-like domain"/>
    <property type="match status" value="1"/>
</dbReference>
<feature type="region of interest" description="Disordered" evidence="2">
    <location>
        <begin position="735"/>
        <end position="806"/>
    </location>
</feature>
<feature type="compositionally biased region" description="Basic and acidic residues" evidence="2">
    <location>
        <begin position="761"/>
        <end position="771"/>
    </location>
</feature>
<organism evidence="5 6">
    <name type="scientific">Pseudoduganella ginsengisoli</name>
    <dbReference type="NCBI Taxonomy" id="1462440"/>
    <lineage>
        <taxon>Bacteria</taxon>
        <taxon>Pseudomonadati</taxon>
        <taxon>Pseudomonadota</taxon>
        <taxon>Betaproteobacteria</taxon>
        <taxon>Burkholderiales</taxon>
        <taxon>Oxalobacteraceae</taxon>
        <taxon>Telluria group</taxon>
        <taxon>Pseudoduganella</taxon>
    </lineage>
</organism>
<dbReference type="InterPro" id="IPR029018">
    <property type="entry name" value="Hex-like_dom2"/>
</dbReference>
<feature type="compositionally biased region" description="Pro residues" evidence="2">
    <location>
        <begin position="789"/>
        <end position="804"/>
    </location>
</feature>
<feature type="signal peptide" evidence="3">
    <location>
        <begin position="1"/>
        <end position="25"/>
    </location>
</feature>
<accession>A0A6L6PT84</accession>
<dbReference type="Pfam" id="PF15979">
    <property type="entry name" value="Glyco_hydro_115"/>
    <property type="match status" value="2"/>
</dbReference>
<dbReference type="Pfam" id="PF17829">
    <property type="entry name" value="GH115_C"/>
    <property type="match status" value="2"/>
</dbReference>
<name>A0A6L6PT84_9BURK</name>
<keyword evidence="3" id="KW-0732">Signal</keyword>
<evidence type="ECO:0000256" key="3">
    <source>
        <dbReference type="SAM" id="SignalP"/>
    </source>
</evidence>
<comment type="caution">
    <text evidence="5">The sequence shown here is derived from an EMBL/GenBank/DDBJ whole genome shotgun (WGS) entry which is preliminary data.</text>
</comment>
<dbReference type="OrthoDB" id="8727830at2"/>
<reference evidence="5 6" key="1">
    <citation type="submission" date="2019-11" db="EMBL/GenBank/DDBJ databases">
        <title>Type strains purchased from KCTC, JCM and DSMZ.</title>
        <authorList>
            <person name="Lu H."/>
        </authorList>
    </citation>
    <scope>NUCLEOTIDE SEQUENCE [LARGE SCALE GENOMIC DNA]</scope>
    <source>
        <strain evidence="5 6">KCTC 42409</strain>
    </source>
</reference>
<dbReference type="Proteomes" id="UP000484015">
    <property type="component" value="Unassembled WGS sequence"/>
</dbReference>
<dbReference type="InterPro" id="IPR041437">
    <property type="entry name" value="GH115_C"/>
</dbReference>
<dbReference type="PANTHER" id="PTHR37842:SF2">
    <property type="entry name" value="GYLCOSYL HYDROLASE 115 C-TERMINAL DOMAIN-CONTAINING PROTEIN"/>
    <property type="match status" value="1"/>
</dbReference>
<feature type="domain" description="Gylcosyl hydrolase 115 C-terminal" evidence="4">
    <location>
        <begin position="808"/>
        <end position="920"/>
    </location>
</feature>
<dbReference type="GO" id="GO:0016787">
    <property type="term" value="F:hydrolase activity"/>
    <property type="evidence" value="ECO:0007669"/>
    <property type="project" value="UniProtKB-KW"/>
</dbReference>
<dbReference type="Gene3D" id="3.30.379.10">
    <property type="entry name" value="Chitobiase/beta-hexosaminidase domain 2-like"/>
    <property type="match status" value="1"/>
</dbReference>
<dbReference type="PANTHER" id="PTHR37842">
    <property type="match status" value="1"/>
</dbReference>
<feature type="chain" id="PRO_5026999202" evidence="3">
    <location>
        <begin position="26"/>
        <end position="925"/>
    </location>
</feature>
<dbReference type="Gene3D" id="1.20.58.2150">
    <property type="match status" value="1"/>
</dbReference>
<evidence type="ECO:0000256" key="1">
    <source>
        <dbReference type="ARBA" id="ARBA00022801"/>
    </source>
</evidence>
<feature type="compositionally biased region" description="Pro residues" evidence="2">
    <location>
        <begin position="740"/>
        <end position="756"/>
    </location>
</feature>
<keyword evidence="1 5" id="KW-0378">Hydrolase</keyword>
<evidence type="ECO:0000259" key="4">
    <source>
        <dbReference type="Pfam" id="PF17829"/>
    </source>
</evidence>
<evidence type="ECO:0000313" key="6">
    <source>
        <dbReference type="Proteomes" id="UP000484015"/>
    </source>
</evidence>
<evidence type="ECO:0000313" key="5">
    <source>
        <dbReference type="EMBL" id="MTW00733.1"/>
    </source>
</evidence>
<feature type="domain" description="Gylcosyl hydrolase 115 C-terminal" evidence="4">
    <location>
        <begin position="696"/>
        <end position="742"/>
    </location>
</feature>